<sequence>MKRIISWWRESRKWRHCPHRRLRGVYGDWVYQMPNQRRLICLDCGNSLDGPVSLAEEQNDD</sequence>
<accession>D4P7S9</accession>
<keyword evidence="2" id="KW-1185">Reference proteome</keyword>
<dbReference type="RefSeq" id="YP_009012642.1">
    <property type="nucleotide sequence ID" value="NC_023694.1"/>
</dbReference>
<organism evidence="1 2">
    <name type="scientific">Rhodococcus phage ReqiPoco6</name>
    <dbReference type="NCBI Taxonomy" id="691964"/>
    <lineage>
        <taxon>Viruses</taxon>
        <taxon>Duplodnaviria</taxon>
        <taxon>Heunggongvirae</taxon>
        <taxon>Uroviricota</taxon>
        <taxon>Caudoviricetes</taxon>
        <taxon>Pepyhexavirus</taxon>
        <taxon>Pepyhexavirus poco6</taxon>
    </lineage>
</organism>
<dbReference type="KEGG" id="vg:18559771"/>
<gene>
    <name evidence="1" type="ORF">Poco6gene061</name>
</gene>
<name>D4P7S9_9CAUD</name>
<reference evidence="1 2" key="1">
    <citation type="journal article" date="2011" name="Appl. Environ. Microbiol.">
        <title>Genomic and functional analyses of Rhodococcus equi phages ReqiPepy6, ReqiPoco6, ReqiPine5, and ReqiDocB7.</title>
        <authorList>
            <person name="Summer E.J."/>
            <person name="Liu M."/>
            <person name="Gill J.J."/>
            <person name="Grant M."/>
            <person name="Chan-Cortes T.N."/>
            <person name="Ferguson L."/>
            <person name="Janes C."/>
            <person name="Lange K."/>
            <person name="Bertoli M."/>
            <person name="Moore C."/>
            <person name="Orchard R.C."/>
            <person name="Cohen N."/>
            <person name="Young R."/>
        </authorList>
    </citation>
    <scope>NUCLEOTIDE SEQUENCE [LARGE SCALE GENOMIC DNA]</scope>
</reference>
<evidence type="ECO:0000313" key="1">
    <source>
        <dbReference type="EMBL" id="ADD81059.1"/>
    </source>
</evidence>
<protein>
    <submittedName>
        <fullName evidence="1">Gp061</fullName>
    </submittedName>
</protein>
<dbReference type="EMBL" id="GU580942">
    <property type="protein sequence ID" value="ADD81059.1"/>
    <property type="molecule type" value="Genomic_DNA"/>
</dbReference>
<proteinExistence type="predicted"/>
<dbReference type="Proteomes" id="UP000001057">
    <property type="component" value="Segment"/>
</dbReference>
<evidence type="ECO:0000313" key="2">
    <source>
        <dbReference type="Proteomes" id="UP000001057"/>
    </source>
</evidence>
<dbReference type="GeneID" id="18559771"/>